<dbReference type="AlphaFoldDB" id="A0A3B1A7I3"/>
<dbReference type="PANTHER" id="PTHR43214">
    <property type="entry name" value="TWO-COMPONENT RESPONSE REGULATOR"/>
    <property type="match status" value="1"/>
</dbReference>
<dbReference type="PROSITE" id="PS50043">
    <property type="entry name" value="HTH_LUXR_2"/>
    <property type="match status" value="1"/>
</dbReference>
<evidence type="ECO:0000256" key="4">
    <source>
        <dbReference type="ARBA" id="ARBA00023163"/>
    </source>
</evidence>
<feature type="domain" description="HTH luxR-type" evidence="5">
    <location>
        <begin position="148"/>
        <end position="213"/>
    </location>
</feature>
<dbReference type="InterPro" id="IPR011006">
    <property type="entry name" value="CheY-like_superfamily"/>
</dbReference>
<dbReference type="CDD" id="cd17535">
    <property type="entry name" value="REC_NarL-like"/>
    <property type="match status" value="1"/>
</dbReference>
<dbReference type="CDD" id="cd06170">
    <property type="entry name" value="LuxR_C_like"/>
    <property type="match status" value="1"/>
</dbReference>
<dbReference type="SMART" id="SM00421">
    <property type="entry name" value="HTH_LUXR"/>
    <property type="match status" value="1"/>
</dbReference>
<dbReference type="InterPro" id="IPR016032">
    <property type="entry name" value="Sig_transdc_resp-reg_C-effctor"/>
</dbReference>
<dbReference type="InterPro" id="IPR058245">
    <property type="entry name" value="NreC/VraR/RcsB-like_REC"/>
</dbReference>
<evidence type="ECO:0000259" key="6">
    <source>
        <dbReference type="PROSITE" id="PS50110"/>
    </source>
</evidence>
<evidence type="ECO:0000256" key="1">
    <source>
        <dbReference type="ARBA" id="ARBA00022553"/>
    </source>
</evidence>
<dbReference type="PROSITE" id="PS00622">
    <property type="entry name" value="HTH_LUXR_1"/>
    <property type="match status" value="1"/>
</dbReference>
<name>A0A3B1A7I3_9ZZZZ</name>
<dbReference type="Pfam" id="PF00196">
    <property type="entry name" value="GerE"/>
    <property type="match status" value="1"/>
</dbReference>
<protein>
    <submittedName>
        <fullName evidence="7">Nitrate/nitrite response regulator protein</fullName>
    </submittedName>
</protein>
<dbReference type="InterPro" id="IPR001789">
    <property type="entry name" value="Sig_transdc_resp-reg_receiver"/>
</dbReference>
<dbReference type="GO" id="GO:0006355">
    <property type="term" value="P:regulation of DNA-templated transcription"/>
    <property type="evidence" value="ECO:0007669"/>
    <property type="project" value="InterPro"/>
</dbReference>
<dbReference type="PANTHER" id="PTHR43214:SF41">
    <property type="entry name" value="NITRATE_NITRITE RESPONSE REGULATOR PROTEIN NARP"/>
    <property type="match status" value="1"/>
</dbReference>
<dbReference type="PRINTS" id="PR00038">
    <property type="entry name" value="HTHLUXR"/>
</dbReference>
<sequence length="228" mass="24627">MPLKVLIIDDHTLFRVGLEGLLESRGIVVVASTGEGQGCLKLVTELTPDIILLDMRMPRLDGLSVLKQLRQNNIQIPIVMLTTSTDETDLVESLRSGAQGYLLKDMAPDDLVLALRDIVSGKTVVAPDLAPILAKAVQGKPANDPKKDSSPFSSLTPRETEILALLAEGQSNKAIARNLGISDGTVKLHVKAILRKLNLHSRVEAAVMAVEYGIPRKNNKGNNSNENI</sequence>
<dbReference type="SUPFAM" id="SSF52172">
    <property type="entry name" value="CheY-like"/>
    <property type="match status" value="1"/>
</dbReference>
<dbReference type="SMART" id="SM00448">
    <property type="entry name" value="REC"/>
    <property type="match status" value="1"/>
</dbReference>
<evidence type="ECO:0000256" key="2">
    <source>
        <dbReference type="ARBA" id="ARBA00023015"/>
    </source>
</evidence>
<dbReference type="GO" id="GO:0003677">
    <property type="term" value="F:DNA binding"/>
    <property type="evidence" value="ECO:0007669"/>
    <property type="project" value="UniProtKB-KW"/>
</dbReference>
<dbReference type="SUPFAM" id="SSF46894">
    <property type="entry name" value="C-terminal effector domain of the bipartite response regulators"/>
    <property type="match status" value="1"/>
</dbReference>
<feature type="domain" description="Response regulatory" evidence="6">
    <location>
        <begin position="4"/>
        <end position="119"/>
    </location>
</feature>
<proteinExistence type="predicted"/>
<dbReference type="Pfam" id="PF00072">
    <property type="entry name" value="Response_reg"/>
    <property type="match status" value="1"/>
</dbReference>
<evidence type="ECO:0000313" key="7">
    <source>
        <dbReference type="EMBL" id="VAW95577.1"/>
    </source>
</evidence>
<reference evidence="7" key="1">
    <citation type="submission" date="2018-06" db="EMBL/GenBank/DDBJ databases">
        <authorList>
            <person name="Zhirakovskaya E."/>
        </authorList>
    </citation>
    <scope>NUCLEOTIDE SEQUENCE</scope>
</reference>
<gene>
    <name evidence="7" type="ORF">MNBD_GAMMA22-1808</name>
</gene>
<keyword evidence="2" id="KW-0805">Transcription regulation</keyword>
<dbReference type="InterPro" id="IPR000792">
    <property type="entry name" value="Tscrpt_reg_LuxR_C"/>
</dbReference>
<evidence type="ECO:0000256" key="3">
    <source>
        <dbReference type="ARBA" id="ARBA00023125"/>
    </source>
</evidence>
<organism evidence="7">
    <name type="scientific">hydrothermal vent metagenome</name>
    <dbReference type="NCBI Taxonomy" id="652676"/>
    <lineage>
        <taxon>unclassified sequences</taxon>
        <taxon>metagenomes</taxon>
        <taxon>ecological metagenomes</taxon>
    </lineage>
</organism>
<evidence type="ECO:0000259" key="5">
    <source>
        <dbReference type="PROSITE" id="PS50043"/>
    </source>
</evidence>
<keyword evidence="1" id="KW-0597">Phosphoprotein</keyword>
<keyword evidence="4" id="KW-0804">Transcription</keyword>
<dbReference type="InterPro" id="IPR039420">
    <property type="entry name" value="WalR-like"/>
</dbReference>
<accession>A0A3B1A7I3</accession>
<keyword evidence="3" id="KW-0238">DNA-binding</keyword>
<dbReference type="PROSITE" id="PS50110">
    <property type="entry name" value="RESPONSE_REGULATORY"/>
    <property type="match status" value="1"/>
</dbReference>
<dbReference type="EMBL" id="UOFS01000024">
    <property type="protein sequence ID" value="VAW95577.1"/>
    <property type="molecule type" value="Genomic_DNA"/>
</dbReference>
<dbReference type="GO" id="GO:0000160">
    <property type="term" value="P:phosphorelay signal transduction system"/>
    <property type="evidence" value="ECO:0007669"/>
    <property type="project" value="InterPro"/>
</dbReference>
<dbReference type="Gene3D" id="3.40.50.2300">
    <property type="match status" value="1"/>
</dbReference>